<dbReference type="KEGG" id="cwa:CwatDRAFT_3860"/>
<reference evidence="1" key="1">
    <citation type="submission" date="2004-02" db="EMBL/GenBank/DDBJ databases">
        <authorList>
            <consortium name="DOE Joint Genome Institute"/>
        </authorList>
    </citation>
    <scope>NUCLEOTIDE SEQUENCE [LARGE SCALE GENOMIC DNA]</scope>
    <source>
        <strain evidence="1">WH 8501</strain>
    </source>
</reference>
<organism evidence="1 2">
    <name type="scientific">Crocosphaera watsonii WH 8501</name>
    <dbReference type="NCBI Taxonomy" id="165597"/>
    <lineage>
        <taxon>Bacteria</taxon>
        <taxon>Bacillati</taxon>
        <taxon>Cyanobacteriota</taxon>
        <taxon>Cyanophyceae</taxon>
        <taxon>Oscillatoriophycideae</taxon>
        <taxon>Chroococcales</taxon>
        <taxon>Aphanothecaceae</taxon>
        <taxon>Crocosphaera</taxon>
    </lineage>
</organism>
<proteinExistence type="predicted"/>
<reference evidence="1" key="2">
    <citation type="submission" date="2005-06" db="EMBL/GenBank/DDBJ databases">
        <title>Sequencing of the draft genome and assembly of Crocosphaera watsonii WH 8501.</title>
        <authorList>
            <consortium name="US DOE Joint Genome Institute (JGI-PGF)"/>
            <person name="Copeland A."/>
            <person name="Lucas S."/>
            <person name="Lapidus A."/>
            <person name="Barry K."/>
            <person name="Detter C."/>
            <person name="Glavina T."/>
            <person name="Hammon N."/>
            <person name="Israni S."/>
            <person name="Pitluck S."/>
            <person name="Richardson P."/>
        </authorList>
    </citation>
    <scope>NUCLEOTIDE SEQUENCE [LARGE SCALE GENOMIC DNA]</scope>
    <source>
        <strain evidence="1">WH 8501</strain>
    </source>
</reference>
<dbReference type="AlphaFoldDB" id="Q4C3M4"/>
<reference evidence="1" key="3">
    <citation type="submission" date="2016-12" db="EMBL/GenBank/DDBJ databases">
        <title>Annotation of the draft genome assembly of Crocosphaera watsonii WH 8501.</title>
        <authorList>
            <consortium name="US DOE Joint Genome Institute (JGI-ORNL)"/>
            <person name="Larimer F."/>
            <person name="Land M."/>
        </authorList>
    </citation>
    <scope>NUCLEOTIDE SEQUENCE</scope>
    <source>
        <strain evidence="1">WH 8501</strain>
    </source>
</reference>
<comment type="caution">
    <text evidence="1">The sequence shown here is derived from an EMBL/GenBank/DDBJ whole genome shotgun (WGS) entry which is preliminary data.</text>
</comment>
<gene>
    <name evidence="1" type="ORF">CwatDRAFT_3860</name>
</gene>
<name>Q4C3M4_CROWT</name>
<evidence type="ECO:0000313" key="1">
    <source>
        <dbReference type="EMBL" id="EAM50756.1"/>
    </source>
</evidence>
<keyword evidence="2" id="KW-1185">Reference proteome</keyword>
<evidence type="ECO:0000313" key="2">
    <source>
        <dbReference type="Proteomes" id="UP000003922"/>
    </source>
</evidence>
<accession>Q4C3M4</accession>
<dbReference type="EMBL" id="AADV02000016">
    <property type="protein sequence ID" value="EAM50756.1"/>
    <property type="molecule type" value="Genomic_DNA"/>
</dbReference>
<protein>
    <submittedName>
        <fullName evidence="1">Uncharacterized protein</fullName>
    </submittedName>
</protein>
<dbReference type="Proteomes" id="UP000003922">
    <property type="component" value="Unassembled WGS sequence"/>
</dbReference>
<sequence length="262" mass="30442">MNKKFVSLGFSLDYSFLTPKELTKDLLSFLQTYLIFEDKTMIKIIKYLLIFSCCYYPGEQILAQGGFDRPSFFRDGQLLMDQEIQRLQRQSSPNNVEHPSQLLTIDTEQLRWQKLVFQDGDFSVWIPQGLQSSETVIISLDKETLSFEVVASHPQNYRFVAAYSDSLDSNKISDSEQLLNQVIEGIIKETNFTLLTDENITWRQYNGKRLTMKDEDELISFRVYLIDNRVYVLAGGQSYNNQNISSVFLIPFVSSEYNSKNY</sequence>